<evidence type="ECO:0000256" key="9">
    <source>
        <dbReference type="ARBA" id="ARBA00023004"/>
    </source>
</evidence>
<evidence type="ECO:0000256" key="8">
    <source>
        <dbReference type="ARBA" id="ARBA00022723"/>
    </source>
</evidence>
<comment type="cofactor">
    <cofactor evidence="1">
        <name>[4Fe-4S] cluster</name>
        <dbReference type="ChEBI" id="CHEBI:49883"/>
    </cofactor>
</comment>
<dbReference type="InterPro" id="IPR004383">
    <property type="entry name" value="rRNA_lsu_MTrfase_RlmN/Cfr"/>
</dbReference>
<keyword evidence="13" id="KW-1185">Reference proteome</keyword>
<dbReference type="PIRSF" id="PIRSF006004">
    <property type="entry name" value="CHP00048"/>
    <property type="match status" value="1"/>
</dbReference>
<keyword evidence="9" id="KW-0408">Iron</keyword>
<dbReference type="KEGG" id="fcy:FRACYDRAFT_212979"/>
<name>A0A1E7EPL5_9STRA</name>
<keyword evidence="5" id="KW-0489">Methyltransferase</keyword>
<protein>
    <recommendedName>
        <fullName evidence="11">Radical SAM core domain-containing protein</fullName>
    </recommendedName>
</protein>
<organism evidence="12 13">
    <name type="scientific">Fragilariopsis cylindrus CCMP1102</name>
    <dbReference type="NCBI Taxonomy" id="635003"/>
    <lineage>
        <taxon>Eukaryota</taxon>
        <taxon>Sar</taxon>
        <taxon>Stramenopiles</taxon>
        <taxon>Ochrophyta</taxon>
        <taxon>Bacillariophyta</taxon>
        <taxon>Bacillariophyceae</taxon>
        <taxon>Bacillariophycidae</taxon>
        <taxon>Bacillariales</taxon>
        <taxon>Bacillariaceae</taxon>
        <taxon>Fragilariopsis</taxon>
    </lineage>
</organism>
<dbReference type="SFLD" id="SFLDS00029">
    <property type="entry name" value="Radical_SAM"/>
    <property type="match status" value="1"/>
</dbReference>
<keyword evidence="7" id="KW-0949">S-adenosyl-L-methionine</keyword>
<dbReference type="Proteomes" id="UP000095751">
    <property type="component" value="Unassembled WGS sequence"/>
</dbReference>
<evidence type="ECO:0000256" key="2">
    <source>
        <dbReference type="ARBA" id="ARBA00004496"/>
    </source>
</evidence>
<sequence length="329" mass="36296">MDSIEEGMKLSKLSISPDGTTKLLLEIVSDGLEVETVIIPWEERKRSTLCVSSQVGCRQGCTFCATGRMGIVRSLTTSEILAQMYWANKICRLLPQQQGYSTSSSDNGTGKMLYPIDNCVFMGMGEPADNADSVVEAAKIMVDVNMFSLAPRRVTISTIAPNPEVFSTLSKAPVVLAWSVHSSRDKIRRQLVPTTKHTMVELRNGLMEALKGRSKRLRNTMLEIALLDGINDSPEDAEHLAEFCRPFFEGPDAVKGIKLTVNLIPWNDISASSGPASTYRQPKMERVVEYQKILVENGILCFVRTTRGDEENAACGMLSTAKRKIKAVN</sequence>
<keyword evidence="6" id="KW-0808">Transferase</keyword>
<evidence type="ECO:0000256" key="10">
    <source>
        <dbReference type="ARBA" id="ARBA00023014"/>
    </source>
</evidence>
<keyword evidence="3" id="KW-0004">4Fe-4S</keyword>
<dbReference type="GO" id="GO:0051539">
    <property type="term" value="F:4 iron, 4 sulfur cluster binding"/>
    <property type="evidence" value="ECO:0007669"/>
    <property type="project" value="UniProtKB-KW"/>
</dbReference>
<dbReference type="InterPro" id="IPR013785">
    <property type="entry name" value="Aldolase_TIM"/>
</dbReference>
<evidence type="ECO:0000256" key="4">
    <source>
        <dbReference type="ARBA" id="ARBA00022490"/>
    </source>
</evidence>
<dbReference type="InterPro" id="IPR040072">
    <property type="entry name" value="Methyltransferase_A"/>
</dbReference>
<dbReference type="GO" id="GO:0070475">
    <property type="term" value="P:rRNA base methylation"/>
    <property type="evidence" value="ECO:0007669"/>
    <property type="project" value="TreeGrafter"/>
</dbReference>
<evidence type="ECO:0000256" key="6">
    <source>
        <dbReference type="ARBA" id="ARBA00022679"/>
    </source>
</evidence>
<dbReference type="AlphaFoldDB" id="A0A1E7EPL5"/>
<dbReference type="InterPro" id="IPR007197">
    <property type="entry name" value="rSAM"/>
</dbReference>
<dbReference type="PROSITE" id="PS51918">
    <property type="entry name" value="RADICAL_SAM"/>
    <property type="match status" value="1"/>
</dbReference>
<accession>A0A1E7EPL5</accession>
<gene>
    <name evidence="12" type="ORF">FRACYDRAFT_212979</name>
</gene>
<dbReference type="SFLD" id="SFLDG01062">
    <property type="entry name" value="methyltransferase_(Class_A)"/>
    <property type="match status" value="1"/>
</dbReference>
<keyword evidence="4" id="KW-0963">Cytoplasm</keyword>
<evidence type="ECO:0000256" key="5">
    <source>
        <dbReference type="ARBA" id="ARBA00022603"/>
    </source>
</evidence>
<dbReference type="PANTHER" id="PTHR30544">
    <property type="entry name" value="23S RRNA METHYLTRANSFERASE"/>
    <property type="match status" value="1"/>
</dbReference>
<keyword evidence="8" id="KW-0479">Metal-binding</keyword>
<evidence type="ECO:0000313" key="12">
    <source>
        <dbReference type="EMBL" id="OEU07871.1"/>
    </source>
</evidence>
<dbReference type="GO" id="GO:0008173">
    <property type="term" value="F:RNA methyltransferase activity"/>
    <property type="evidence" value="ECO:0007669"/>
    <property type="project" value="InterPro"/>
</dbReference>
<feature type="domain" description="Radical SAM core" evidence="11">
    <location>
        <begin position="43"/>
        <end position="310"/>
    </location>
</feature>
<evidence type="ECO:0000256" key="1">
    <source>
        <dbReference type="ARBA" id="ARBA00001966"/>
    </source>
</evidence>
<proteinExistence type="predicted"/>
<dbReference type="GO" id="GO:0005737">
    <property type="term" value="C:cytoplasm"/>
    <property type="evidence" value="ECO:0007669"/>
    <property type="project" value="UniProtKB-SubCell"/>
</dbReference>
<dbReference type="SUPFAM" id="SSF102114">
    <property type="entry name" value="Radical SAM enzymes"/>
    <property type="match status" value="1"/>
</dbReference>
<evidence type="ECO:0000259" key="11">
    <source>
        <dbReference type="PROSITE" id="PS51918"/>
    </source>
</evidence>
<dbReference type="OrthoDB" id="538249at2759"/>
<dbReference type="EMBL" id="KV784383">
    <property type="protein sequence ID" value="OEU07871.1"/>
    <property type="molecule type" value="Genomic_DNA"/>
</dbReference>
<evidence type="ECO:0000256" key="3">
    <source>
        <dbReference type="ARBA" id="ARBA00022485"/>
    </source>
</evidence>
<dbReference type="GO" id="GO:0030488">
    <property type="term" value="P:tRNA methylation"/>
    <property type="evidence" value="ECO:0007669"/>
    <property type="project" value="TreeGrafter"/>
</dbReference>
<evidence type="ECO:0000313" key="13">
    <source>
        <dbReference type="Proteomes" id="UP000095751"/>
    </source>
</evidence>
<comment type="subcellular location">
    <subcellularLocation>
        <location evidence="2">Cytoplasm</location>
    </subcellularLocation>
</comment>
<dbReference type="PANTHER" id="PTHR30544:SF5">
    <property type="entry name" value="RADICAL SAM CORE DOMAIN-CONTAINING PROTEIN"/>
    <property type="match status" value="1"/>
</dbReference>
<keyword evidence="10" id="KW-0411">Iron-sulfur</keyword>
<dbReference type="InterPro" id="IPR058240">
    <property type="entry name" value="rSAM_sf"/>
</dbReference>
<evidence type="ECO:0000256" key="7">
    <source>
        <dbReference type="ARBA" id="ARBA00022691"/>
    </source>
</evidence>
<dbReference type="InParanoid" id="A0A1E7EPL5"/>
<dbReference type="GO" id="GO:0046872">
    <property type="term" value="F:metal ion binding"/>
    <property type="evidence" value="ECO:0007669"/>
    <property type="project" value="UniProtKB-KW"/>
</dbReference>
<dbReference type="Gene3D" id="3.20.20.70">
    <property type="entry name" value="Aldolase class I"/>
    <property type="match status" value="1"/>
</dbReference>
<reference evidence="12 13" key="1">
    <citation type="submission" date="2016-09" db="EMBL/GenBank/DDBJ databases">
        <title>Extensive genetic diversity and differential bi-allelic expression allows diatom success in the polar Southern Ocean.</title>
        <authorList>
            <consortium name="DOE Joint Genome Institute"/>
            <person name="Mock T."/>
            <person name="Otillar R.P."/>
            <person name="Strauss J."/>
            <person name="Dupont C."/>
            <person name="Frickenhaus S."/>
            <person name="Maumus F."/>
            <person name="Mcmullan M."/>
            <person name="Sanges R."/>
            <person name="Schmutz J."/>
            <person name="Toseland A."/>
            <person name="Valas R."/>
            <person name="Veluchamy A."/>
            <person name="Ward B.J."/>
            <person name="Allen A."/>
            <person name="Barry K."/>
            <person name="Falciatore A."/>
            <person name="Ferrante M."/>
            <person name="Fortunato A.E."/>
            <person name="Gloeckner G."/>
            <person name="Gruber A."/>
            <person name="Hipkin R."/>
            <person name="Janech M."/>
            <person name="Kroth P."/>
            <person name="Leese F."/>
            <person name="Lindquist E."/>
            <person name="Lyon B.R."/>
            <person name="Martin J."/>
            <person name="Mayer C."/>
            <person name="Parker M."/>
            <person name="Quesneville H."/>
            <person name="Raymond J."/>
            <person name="Uhlig C."/>
            <person name="Valentin K.U."/>
            <person name="Worden A.Z."/>
            <person name="Armbrust E.V."/>
            <person name="Bowler C."/>
            <person name="Green B."/>
            <person name="Moulton V."/>
            <person name="Van Oosterhout C."/>
            <person name="Grigoriev I."/>
        </authorList>
    </citation>
    <scope>NUCLEOTIDE SEQUENCE [LARGE SCALE GENOMIC DNA]</scope>
    <source>
        <strain evidence="12 13">CCMP1102</strain>
    </source>
</reference>
<dbReference type="SFLD" id="SFLDF00275">
    <property type="entry name" value="adenosine_C2_methyltransferase"/>
    <property type="match status" value="1"/>
</dbReference>